<dbReference type="Proteomes" id="UP000235145">
    <property type="component" value="Unassembled WGS sequence"/>
</dbReference>
<keyword evidence="2" id="KW-1185">Reference proteome</keyword>
<dbReference type="EMBL" id="NBSK02000005">
    <property type="protein sequence ID" value="KAJ0207760.1"/>
    <property type="molecule type" value="Genomic_DNA"/>
</dbReference>
<comment type="caution">
    <text evidence="1">The sequence shown here is derived from an EMBL/GenBank/DDBJ whole genome shotgun (WGS) entry which is preliminary data.</text>
</comment>
<proteinExistence type="predicted"/>
<protein>
    <submittedName>
        <fullName evidence="1">Uncharacterized protein</fullName>
    </submittedName>
</protein>
<accession>A0A9R1XB56</accession>
<evidence type="ECO:0000313" key="2">
    <source>
        <dbReference type="Proteomes" id="UP000235145"/>
    </source>
</evidence>
<sequence>MPCDGYDMGVDLISFLKIRGRCSRRRNNLISVCYGVVWLLWKSSCDWVFKNILTPHSKIMDSAKSLVFTWLKHRRSNCHYKWAEWCICPLKCL</sequence>
<name>A0A9R1XB56_LACSA</name>
<evidence type="ECO:0000313" key="1">
    <source>
        <dbReference type="EMBL" id="KAJ0207760.1"/>
    </source>
</evidence>
<gene>
    <name evidence="1" type="ORF">LSAT_V11C500297490</name>
</gene>
<reference evidence="1 2" key="1">
    <citation type="journal article" date="2017" name="Nat. Commun.">
        <title>Genome assembly with in vitro proximity ligation data and whole-genome triplication in lettuce.</title>
        <authorList>
            <person name="Reyes-Chin-Wo S."/>
            <person name="Wang Z."/>
            <person name="Yang X."/>
            <person name="Kozik A."/>
            <person name="Arikit S."/>
            <person name="Song C."/>
            <person name="Xia L."/>
            <person name="Froenicke L."/>
            <person name="Lavelle D.O."/>
            <person name="Truco M.J."/>
            <person name="Xia R."/>
            <person name="Zhu S."/>
            <person name="Xu C."/>
            <person name="Xu H."/>
            <person name="Xu X."/>
            <person name="Cox K."/>
            <person name="Korf I."/>
            <person name="Meyers B.C."/>
            <person name="Michelmore R.W."/>
        </authorList>
    </citation>
    <scope>NUCLEOTIDE SEQUENCE [LARGE SCALE GENOMIC DNA]</scope>
    <source>
        <strain evidence="2">cv. Salinas</strain>
        <tissue evidence="1">Seedlings</tissue>
    </source>
</reference>
<organism evidence="1 2">
    <name type="scientific">Lactuca sativa</name>
    <name type="common">Garden lettuce</name>
    <dbReference type="NCBI Taxonomy" id="4236"/>
    <lineage>
        <taxon>Eukaryota</taxon>
        <taxon>Viridiplantae</taxon>
        <taxon>Streptophyta</taxon>
        <taxon>Embryophyta</taxon>
        <taxon>Tracheophyta</taxon>
        <taxon>Spermatophyta</taxon>
        <taxon>Magnoliopsida</taxon>
        <taxon>eudicotyledons</taxon>
        <taxon>Gunneridae</taxon>
        <taxon>Pentapetalae</taxon>
        <taxon>asterids</taxon>
        <taxon>campanulids</taxon>
        <taxon>Asterales</taxon>
        <taxon>Asteraceae</taxon>
        <taxon>Cichorioideae</taxon>
        <taxon>Cichorieae</taxon>
        <taxon>Lactucinae</taxon>
        <taxon>Lactuca</taxon>
    </lineage>
</organism>
<dbReference type="AlphaFoldDB" id="A0A9R1XB56"/>